<dbReference type="EMBL" id="JAAGME010000427">
    <property type="protein sequence ID" value="NEB67546.1"/>
    <property type="molecule type" value="Genomic_DNA"/>
</dbReference>
<dbReference type="InterPro" id="IPR058532">
    <property type="entry name" value="YjbR/MT2646/Rv2570-like"/>
</dbReference>
<dbReference type="GO" id="GO:0003677">
    <property type="term" value="F:DNA binding"/>
    <property type="evidence" value="ECO:0007669"/>
    <property type="project" value="UniProtKB-KW"/>
</dbReference>
<keyword evidence="1" id="KW-0238">DNA-binding</keyword>
<organism evidence="1 2">
    <name type="scientific">Streptomyces microflavus</name>
    <name type="common">Streptomyces lipmanii</name>
    <dbReference type="NCBI Taxonomy" id="1919"/>
    <lineage>
        <taxon>Bacteria</taxon>
        <taxon>Bacillati</taxon>
        <taxon>Actinomycetota</taxon>
        <taxon>Actinomycetes</taxon>
        <taxon>Kitasatosporales</taxon>
        <taxon>Streptomycetaceae</taxon>
        <taxon>Streptomyces</taxon>
    </lineage>
</organism>
<dbReference type="Pfam" id="PF04237">
    <property type="entry name" value="YjbR"/>
    <property type="match status" value="1"/>
</dbReference>
<dbReference type="InterPro" id="IPR038056">
    <property type="entry name" value="YjbR-like_sf"/>
</dbReference>
<reference evidence="1 2" key="1">
    <citation type="submission" date="2020-01" db="EMBL/GenBank/DDBJ databases">
        <title>Insect and environment-associated Actinomycetes.</title>
        <authorList>
            <person name="Currrie C."/>
            <person name="Chevrette M."/>
            <person name="Carlson C."/>
            <person name="Stubbendieck R."/>
            <person name="Wendt-Pienkowski E."/>
        </authorList>
    </citation>
    <scope>NUCLEOTIDE SEQUENCE [LARGE SCALE GENOMIC DNA]</scope>
    <source>
        <strain evidence="1 2">SID14438</strain>
    </source>
</reference>
<name>A0A6N9V463_STRMI</name>
<proteinExistence type="predicted"/>
<protein>
    <submittedName>
        <fullName evidence="1">MmcQ/YjbR family DNA-binding protein</fullName>
    </submittedName>
</protein>
<gene>
    <name evidence="1" type="ORF">G3I39_10850</name>
</gene>
<dbReference type="AlphaFoldDB" id="A0A6N9V463"/>
<dbReference type="RefSeq" id="WP_164357056.1">
    <property type="nucleotide sequence ID" value="NZ_JAAGME010000427.1"/>
</dbReference>
<dbReference type="Proteomes" id="UP000471648">
    <property type="component" value="Unassembled WGS sequence"/>
</dbReference>
<dbReference type="Gene3D" id="3.90.1150.30">
    <property type="match status" value="1"/>
</dbReference>
<dbReference type="SUPFAM" id="SSF142906">
    <property type="entry name" value="YjbR-like"/>
    <property type="match status" value="1"/>
</dbReference>
<sequence length="141" mass="15279">MTARSPRSPGSARSKATTTTITAADVRSAALSLPDTTEKLAWGQPTFRVAGKIFASLGDDETAMGVKCPKEDRAELIAAEPEKFFLKEGHDDHYAWMRVRLAALEDAEELTAILADSWRQVAPCRLQAEHPELEGPGEGEG</sequence>
<evidence type="ECO:0000313" key="2">
    <source>
        <dbReference type="Proteomes" id="UP000471648"/>
    </source>
</evidence>
<accession>A0A6N9V463</accession>
<comment type="caution">
    <text evidence="1">The sequence shown here is derived from an EMBL/GenBank/DDBJ whole genome shotgun (WGS) entry which is preliminary data.</text>
</comment>
<evidence type="ECO:0000313" key="1">
    <source>
        <dbReference type="EMBL" id="NEB67546.1"/>
    </source>
</evidence>